<accession>A0ABP9I715</accession>
<dbReference type="EMBL" id="BAABHS010000036">
    <property type="protein sequence ID" value="GAA4988931.1"/>
    <property type="molecule type" value="Genomic_DNA"/>
</dbReference>
<name>A0ABP9I715_9ACTN</name>
<gene>
    <name evidence="1" type="ORF">GCM10023205_69960</name>
</gene>
<dbReference type="Proteomes" id="UP001500466">
    <property type="component" value="Unassembled WGS sequence"/>
</dbReference>
<comment type="caution">
    <text evidence="1">The sequence shown here is derived from an EMBL/GenBank/DDBJ whole genome shotgun (WGS) entry which is preliminary data.</text>
</comment>
<organism evidence="1 2">
    <name type="scientific">Yinghuangia aomiensis</name>
    <dbReference type="NCBI Taxonomy" id="676205"/>
    <lineage>
        <taxon>Bacteria</taxon>
        <taxon>Bacillati</taxon>
        <taxon>Actinomycetota</taxon>
        <taxon>Actinomycetes</taxon>
        <taxon>Kitasatosporales</taxon>
        <taxon>Streptomycetaceae</taxon>
        <taxon>Yinghuangia</taxon>
    </lineage>
</organism>
<evidence type="ECO:0000313" key="1">
    <source>
        <dbReference type="EMBL" id="GAA4988931.1"/>
    </source>
</evidence>
<reference evidence="2" key="1">
    <citation type="journal article" date="2019" name="Int. J. Syst. Evol. Microbiol.">
        <title>The Global Catalogue of Microorganisms (GCM) 10K type strain sequencing project: providing services to taxonomists for standard genome sequencing and annotation.</title>
        <authorList>
            <consortium name="The Broad Institute Genomics Platform"/>
            <consortium name="The Broad Institute Genome Sequencing Center for Infectious Disease"/>
            <person name="Wu L."/>
            <person name="Ma J."/>
        </authorList>
    </citation>
    <scope>NUCLEOTIDE SEQUENCE [LARGE SCALE GENOMIC DNA]</scope>
    <source>
        <strain evidence="2">JCM 17986</strain>
    </source>
</reference>
<dbReference type="RefSeq" id="WP_345679835.1">
    <property type="nucleotide sequence ID" value="NZ_BAABHS010000036.1"/>
</dbReference>
<proteinExistence type="predicted"/>
<protein>
    <submittedName>
        <fullName evidence="1">Uncharacterized protein</fullName>
    </submittedName>
</protein>
<keyword evidence="2" id="KW-1185">Reference proteome</keyword>
<sequence length="48" mass="4955">MIAAAALLAWPDAVDTSEHPQIDVSVGPALTARLTVDVASMSCDLPPH</sequence>
<evidence type="ECO:0000313" key="2">
    <source>
        <dbReference type="Proteomes" id="UP001500466"/>
    </source>
</evidence>